<organism evidence="2 3">
    <name type="scientific">Nonomuraea glycinis</name>
    <dbReference type="NCBI Taxonomy" id="2047744"/>
    <lineage>
        <taxon>Bacteria</taxon>
        <taxon>Bacillati</taxon>
        <taxon>Actinomycetota</taxon>
        <taxon>Actinomycetes</taxon>
        <taxon>Streptosporangiales</taxon>
        <taxon>Streptosporangiaceae</taxon>
        <taxon>Nonomuraea</taxon>
    </lineage>
</organism>
<name>A0A918A5V2_9ACTN</name>
<reference evidence="2" key="2">
    <citation type="submission" date="2020-09" db="EMBL/GenBank/DDBJ databases">
        <authorList>
            <person name="Sun Q."/>
            <person name="Zhou Y."/>
        </authorList>
    </citation>
    <scope>NUCLEOTIDE SEQUENCE</scope>
    <source>
        <strain evidence="2">CGMCC 4.7430</strain>
    </source>
</reference>
<evidence type="ECO:0000256" key="1">
    <source>
        <dbReference type="ARBA" id="ARBA00023125"/>
    </source>
</evidence>
<dbReference type="RefSeq" id="WP_189138981.1">
    <property type="nucleotide sequence ID" value="NZ_BMNK01000004.1"/>
</dbReference>
<gene>
    <name evidence="2" type="ORF">GCM10012278_27520</name>
</gene>
<reference evidence="2" key="1">
    <citation type="journal article" date="2014" name="Int. J. Syst. Evol. Microbiol.">
        <title>Complete genome sequence of Corynebacterium casei LMG S-19264T (=DSM 44701T), isolated from a smear-ripened cheese.</title>
        <authorList>
            <consortium name="US DOE Joint Genome Institute (JGI-PGF)"/>
            <person name="Walter F."/>
            <person name="Albersmeier A."/>
            <person name="Kalinowski J."/>
            <person name="Ruckert C."/>
        </authorList>
    </citation>
    <scope>NUCLEOTIDE SEQUENCE</scope>
    <source>
        <strain evidence="2">CGMCC 4.7430</strain>
    </source>
</reference>
<dbReference type="EMBL" id="BMNK01000004">
    <property type="protein sequence ID" value="GGP05976.1"/>
    <property type="molecule type" value="Genomic_DNA"/>
</dbReference>
<accession>A0A918A5V2</accession>
<keyword evidence="1" id="KW-0238">DNA-binding</keyword>
<evidence type="ECO:0008006" key="4">
    <source>
        <dbReference type="Google" id="ProtNLM"/>
    </source>
</evidence>
<sequence length="116" mass="12454">MSVTEDRMTPDCAAMLSAYAADLTCSSLADTSRTAYFHRVRGFLTWVAGSGDGVPADTSAAVRTAHRYRRHLHDRGYSPATINSVLVAIDDLYTRRGLGATGIRQPSTPVPATGPR</sequence>
<proteinExistence type="predicted"/>
<dbReference type="Gene3D" id="1.10.150.130">
    <property type="match status" value="1"/>
</dbReference>
<evidence type="ECO:0000313" key="2">
    <source>
        <dbReference type="EMBL" id="GGP05976.1"/>
    </source>
</evidence>
<dbReference type="AlphaFoldDB" id="A0A918A5V2"/>
<dbReference type="Proteomes" id="UP000660745">
    <property type="component" value="Unassembled WGS sequence"/>
</dbReference>
<dbReference type="InterPro" id="IPR010998">
    <property type="entry name" value="Integrase_recombinase_N"/>
</dbReference>
<evidence type="ECO:0000313" key="3">
    <source>
        <dbReference type="Proteomes" id="UP000660745"/>
    </source>
</evidence>
<dbReference type="SUPFAM" id="SSF47823">
    <property type="entry name" value="lambda integrase-like, N-terminal domain"/>
    <property type="match status" value="1"/>
</dbReference>
<dbReference type="GO" id="GO:0003677">
    <property type="term" value="F:DNA binding"/>
    <property type="evidence" value="ECO:0007669"/>
    <property type="project" value="UniProtKB-KW"/>
</dbReference>
<comment type="caution">
    <text evidence="2">The sequence shown here is derived from an EMBL/GenBank/DDBJ whole genome shotgun (WGS) entry which is preliminary data.</text>
</comment>
<keyword evidence="3" id="KW-1185">Reference proteome</keyword>
<protein>
    <recommendedName>
        <fullName evidence="4">Core-binding (CB) domain-containing protein</fullName>
    </recommendedName>
</protein>